<name>A0A8J4Y1F8_CHIOP</name>
<gene>
    <name evidence="2" type="ORF">GWK47_050589</name>
</gene>
<feature type="region of interest" description="Disordered" evidence="1">
    <location>
        <begin position="1"/>
        <end position="22"/>
    </location>
</feature>
<dbReference type="GO" id="GO:0003676">
    <property type="term" value="F:nucleic acid binding"/>
    <property type="evidence" value="ECO:0007669"/>
    <property type="project" value="InterPro"/>
</dbReference>
<dbReference type="Proteomes" id="UP000770661">
    <property type="component" value="Unassembled WGS sequence"/>
</dbReference>
<sequence length="335" mass="36710">MVPKSISHASFPHTRLPHASFPHTRLQTRFLPTHRLPHRPPFPTQTPAHTHAAHTPPSQHSRLHNASVHTHACTPTPSHTRLHTPLLPTHTPAHTPPSHTHACTPPFPHTHACTPTPFPHNPAHTPPSHTHNTTVNKVVHFDLLNDHLEACFEKTQAQIFQQDGASCHTARDVIQWLDDCKIGRIEDWPGLFHTSGFCRPVSAARFSFLLTLMGVFTLGRDGSFAVAAAAPCRPTSKTATAEMPANGLGGNVLLWVPSHIRCFPRAAGHRVVSCLSTLGGRAQHHLTSSASLEKLAPERMLRERACGRNRKVPATRHGFLPHAAAAETGRQKPLV</sequence>
<protein>
    <submittedName>
        <fullName evidence="2">Uncharacterized protein</fullName>
    </submittedName>
</protein>
<dbReference type="EMBL" id="JACEEZ010014596">
    <property type="protein sequence ID" value="KAG0719380.1"/>
    <property type="molecule type" value="Genomic_DNA"/>
</dbReference>
<evidence type="ECO:0000313" key="3">
    <source>
        <dbReference type="Proteomes" id="UP000770661"/>
    </source>
</evidence>
<evidence type="ECO:0000256" key="1">
    <source>
        <dbReference type="SAM" id="MobiDB-lite"/>
    </source>
</evidence>
<comment type="caution">
    <text evidence="2">The sequence shown here is derived from an EMBL/GenBank/DDBJ whole genome shotgun (WGS) entry which is preliminary data.</text>
</comment>
<dbReference type="InterPro" id="IPR036397">
    <property type="entry name" value="RNaseH_sf"/>
</dbReference>
<evidence type="ECO:0000313" key="2">
    <source>
        <dbReference type="EMBL" id="KAG0719380.1"/>
    </source>
</evidence>
<reference evidence="2" key="1">
    <citation type="submission" date="2020-07" db="EMBL/GenBank/DDBJ databases">
        <title>The High-quality genome of the commercially important snow crab, Chionoecetes opilio.</title>
        <authorList>
            <person name="Jeong J.-H."/>
            <person name="Ryu S."/>
        </authorList>
    </citation>
    <scope>NUCLEOTIDE SEQUENCE</scope>
    <source>
        <strain evidence="2">MADBK_172401_WGS</strain>
        <tissue evidence="2">Digestive gland</tissue>
    </source>
</reference>
<accession>A0A8J4Y1F8</accession>
<keyword evidence="3" id="KW-1185">Reference proteome</keyword>
<feature type="region of interest" description="Disordered" evidence="1">
    <location>
        <begin position="35"/>
        <end position="103"/>
    </location>
</feature>
<dbReference type="OrthoDB" id="19830at2759"/>
<dbReference type="AlphaFoldDB" id="A0A8J4Y1F8"/>
<feature type="compositionally biased region" description="Low complexity" evidence="1">
    <location>
        <begin position="45"/>
        <end position="57"/>
    </location>
</feature>
<feature type="compositionally biased region" description="Low complexity" evidence="1">
    <location>
        <begin position="74"/>
        <end position="103"/>
    </location>
</feature>
<dbReference type="Gene3D" id="3.30.420.10">
    <property type="entry name" value="Ribonuclease H-like superfamily/Ribonuclease H"/>
    <property type="match status" value="1"/>
</dbReference>
<proteinExistence type="predicted"/>
<organism evidence="2 3">
    <name type="scientific">Chionoecetes opilio</name>
    <name type="common">Atlantic snow crab</name>
    <name type="synonym">Cancer opilio</name>
    <dbReference type="NCBI Taxonomy" id="41210"/>
    <lineage>
        <taxon>Eukaryota</taxon>
        <taxon>Metazoa</taxon>
        <taxon>Ecdysozoa</taxon>
        <taxon>Arthropoda</taxon>
        <taxon>Crustacea</taxon>
        <taxon>Multicrustacea</taxon>
        <taxon>Malacostraca</taxon>
        <taxon>Eumalacostraca</taxon>
        <taxon>Eucarida</taxon>
        <taxon>Decapoda</taxon>
        <taxon>Pleocyemata</taxon>
        <taxon>Brachyura</taxon>
        <taxon>Eubrachyura</taxon>
        <taxon>Majoidea</taxon>
        <taxon>Majidae</taxon>
        <taxon>Chionoecetes</taxon>
    </lineage>
</organism>